<evidence type="ECO:0000256" key="4">
    <source>
        <dbReference type="SAM" id="MobiDB-lite"/>
    </source>
</evidence>
<dbReference type="SUPFAM" id="SSF54277">
    <property type="entry name" value="CAD &amp; PB1 domains"/>
    <property type="match status" value="1"/>
</dbReference>
<evidence type="ECO:0000259" key="6">
    <source>
        <dbReference type="PROSITE" id="PS50195"/>
    </source>
</evidence>
<gene>
    <name evidence="7" type="primary">SH3PXD2B</name>
    <name evidence="7" type="ORF">HK105_206684</name>
</gene>
<dbReference type="Gene3D" id="3.30.1520.10">
    <property type="entry name" value="Phox-like domain"/>
    <property type="match status" value="1"/>
</dbReference>
<comment type="caution">
    <text evidence="7">The sequence shown here is derived from an EMBL/GenBank/DDBJ whole genome shotgun (WGS) entry which is preliminary data.</text>
</comment>
<feature type="region of interest" description="Disordered" evidence="4">
    <location>
        <begin position="201"/>
        <end position="228"/>
    </location>
</feature>
<dbReference type="SMART" id="SM00312">
    <property type="entry name" value="PX"/>
    <property type="match status" value="1"/>
</dbReference>
<evidence type="ECO:0000313" key="7">
    <source>
        <dbReference type="EMBL" id="KAL2913805.1"/>
    </source>
</evidence>
<feature type="compositionally biased region" description="Pro residues" evidence="4">
    <location>
        <begin position="20"/>
        <end position="46"/>
    </location>
</feature>
<dbReference type="Pfam" id="PF07653">
    <property type="entry name" value="SH3_2"/>
    <property type="match status" value="1"/>
</dbReference>
<dbReference type="Proteomes" id="UP001527925">
    <property type="component" value="Unassembled WGS sequence"/>
</dbReference>
<dbReference type="PROSITE" id="PS50195">
    <property type="entry name" value="PX"/>
    <property type="match status" value="1"/>
</dbReference>
<accession>A0ABR4N2T7</accession>
<protein>
    <submittedName>
        <fullName evidence="7">SH3 and PX domain-containing protein 2B</fullName>
    </submittedName>
</protein>
<dbReference type="SUPFAM" id="SSF50044">
    <property type="entry name" value="SH3-domain"/>
    <property type="match status" value="1"/>
</dbReference>
<dbReference type="PANTHER" id="PTHR15706">
    <property type="entry name" value="SH3 MULTIPLE DOMAIN"/>
    <property type="match status" value="1"/>
</dbReference>
<dbReference type="Pfam" id="PF00787">
    <property type="entry name" value="PX"/>
    <property type="match status" value="1"/>
</dbReference>
<evidence type="ECO:0000256" key="2">
    <source>
        <dbReference type="ARBA" id="ARBA00022737"/>
    </source>
</evidence>
<dbReference type="InterPro" id="IPR051228">
    <property type="entry name" value="NADPH_Oxidase/PX-Domain"/>
</dbReference>
<proteinExistence type="predicted"/>
<evidence type="ECO:0000256" key="1">
    <source>
        <dbReference type="ARBA" id="ARBA00022443"/>
    </source>
</evidence>
<feature type="compositionally biased region" description="Low complexity" evidence="4">
    <location>
        <begin position="137"/>
        <end position="146"/>
    </location>
</feature>
<evidence type="ECO:0000256" key="3">
    <source>
        <dbReference type="PROSITE-ProRule" id="PRU00192"/>
    </source>
</evidence>
<dbReference type="PANTHER" id="PTHR15706:SF2">
    <property type="entry name" value="SH3 AND PX DOMAIN-CONTAINING PROTEIN 2A"/>
    <property type="match status" value="1"/>
</dbReference>
<reference evidence="7 8" key="1">
    <citation type="submission" date="2023-09" db="EMBL/GenBank/DDBJ databases">
        <title>Pangenome analysis of Batrachochytrium dendrobatidis and related Chytrids.</title>
        <authorList>
            <person name="Yacoub M.N."/>
            <person name="Stajich J.E."/>
            <person name="James T.Y."/>
        </authorList>
    </citation>
    <scope>NUCLEOTIDE SEQUENCE [LARGE SCALE GENOMIC DNA]</scope>
    <source>
        <strain evidence="7 8">JEL0888</strain>
    </source>
</reference>
<evidence type="ECO:0000259" key="5">
    <source>
        <dbReference type="PROSITE" id="PS50002"/>
    </source>
</evidence>
<dbReference type="InterPro" id="IPR001452">
    <property type="entry name" value="SH3_domain"/>
</dbReference>
<feature type="region of interest" description="Disordered" evidence="4">
    <location>
        <begin position="1"/>
        <end position="65"/>
    </location>
</feature>
<dbReference type="SMART" id="SM00326">
    <property type="entry name" value="SH3"/>
    <property type="match status" value="1"/>
</dbReference>
<keyword evidence="2" id="KW-0677">Repeat</keyword>
<dbReference type="SUPFAM" id="SSF64268">
    <property type="entry name" value="PX domain"/>
    <property type="match status" value="1"/>
</dbReference>
<keyword evidence="1 3" id="KW-0728">SH3 domain</keyword>
<dbReference type="InterPro" id="IPR036871">
    <property type="entry name" value="PX_dom_sf"/>
</dbReference>
<dbReference type="InterPro" id="IPR036028">
    <property type="entry name" value="SH3-like_dom_sf"/>
</dbReference>
<evidence type="ECO:0000313" key="8">
    <source>
        <dbReference type="Proteomes" id="UP001527925"/>
    </source>
</evidence>
<feature type="domain" description="SH3" evidence="5">
    <location>
        <begin position="70"/>
        <end position="132"/>
    </location>
</feature>
<dbReference type="Gene3D" id="2.30.30.40">
    <property type="entry name" value="SH3 Domains"/>
    <property type="match status" value="1"/>
</dbReference>
<dbReference type="PROSITE" id="PS50002">
    <property type="entry name" value="SH3"/>
    <property type="match status" value="1"/>
</dbReference>
<organism evidence="7 8">
    <name type="scientific">Polyrhizophydium stewartii</name>
    <dbReference type="NCBI Taxonomy" id="2732419"/>
    <lineage>
        <taxon>Eukaryota</taxon>
        <taxon>Fungi</taxon>
        <taxon>Fungi incertae sedis</taxon>
        <taxon>Chytridiomycota</taxon>
        <taxon>Chytridiomycota incertae sedis</taxon>
        <taxon>Chytridiomycetes</taxon>
        <taxon>Rhizophydiales</taxon>
        <taxon>Rhizophydiales incertae sedis</taxon>
        <taxon>Polyrhizophydium</taxon>
    </lineage>
</organism>
<feature type="compositionally biased region" description="Basic and acidic residues" evidence="4">
    <location>
        <begin position="1"/>
        <end position="11"/>
    </location>
</feature>
<feature type="region of interest" description="Disordered" evidence="4">
    <location>
        <begin position="137"/>
        <end position="169"/>
    </location>
</feature>
<sequence length="449" mass="49750">MGFFSSKDKTRSGSGATGPAPLPAQPIQFQPPPQQPQPPVATPPGPGGSRQLSIAPVRGSSHPAGIFNMPPKKVVRANKSYTARFAGELSFEKGDFFYVINERPDGLSFEVINPIQRLRGIVPSAYFDSLDKIQQDAQAKAQQQQQLEGLGDYSYNPPPGEYDDYGYNNRGSGGAGGSYGAAADPYGGSYGGPVSGGSGGYGPGPGGYDGGQPGYDAGPMSPVSPAGPRERQLWSVLVQRAEQREDGQWWFTIELKMTDNTSNILFRTYDDFWVLQVSLLNHFPAESGRNDQARVIPFLPTPTRTMTPEQAQSRRNALDAYMQHLIKLPPHIMNSPSIKRFLMIRTGDLDTAINIRFDVSETLMDLLTDYEEDTDVRIKLVLGEEIIAWKEPDYVSFDELIMHAEERLEFRFQYLLYKDEVEQLIPLRGDLDLGLLITTYSKKLTFYVS</sequence>
<name>A0ABR4N2T7_9FUNG</name>
<feature type="domain" description="PX" evidence="6">
    <location>
        <begin position="229"/>
        <end position="349"/>
    </location>
</feature>
<feature type="compositionally biased region" description="Gly residues" evidence="4">
    <location>
        <begin position="201"/>
        <end position="213"/>
    </location>
</feature>
<dbReference type="EMBL" id="JADGIZ020000041">
    <property type="protein sequence ID" value="KAL2913805.1"/>
    <property type="molecule type" value="Genomic_DNA"/>
</dbReference>
<keyword evidence="8" id="KW-1185">Reference proteome</keyword>
<dbReference type="InterPro" id="IPR001683">
    <property type="entry name" value="PX_dom"/>
</dbReference>